<evidence type="ECO:0000313" key="2">
    <source>
        <dbReference type="EnsemblMetazoa" id="SCAU008755-PA"/>
    </source>
</evidence>
<accession>A0A1I8PJY7</accession>
<dbReference type="EnsemblMetazoa" id="SCAU008755-RA">
    <property type="protein sequence ID" value="SCAU008755-PA"/>
    <property type="gene ID" value="SCAU008755"/>
</dbReference>
<reference evidence="2" key="1">
    <citation type="submission" date="2020-05" db="UniProtKB">
        <authorList>
            <consortium name="EnsemblMetazoa"/>
        </authorList>
    </citation>
    <scope>IDENTIFICATION</scope>
    <source>
        <strain evidence="2">USDA</strain>
    </source>
</reference>
<proteinExistence type="predicted"/>
<dbReference type="VEuPathDB" id="VectorBase:SCAU008755"/>
<protein>
    <submittedName>
        <fullName evidence="2">Uncharacterized protein</fullName>
    </submittedName>
</protein>
<feature type="region of interest" description="Disordered" evidence="1">
    <location>
        <begin position="603"/>
        <end position="686"/>
    </location>
</feature>
<feature type="region of interest" description="Disordered" evidence="1">
    <location>
        <begin position="493"/>
        <end position="521"/>
    </location>
</feature>
<feature type="region of interest" description="Disordered" evidence="1">
    <location>
        <begin position="361"/>
        <end position="475"/>
    </location>
</feature>
<evidence type="ECO:0000256" key="1">
    <source>
        <dbReference type="SAM" id="MobiDB-lite"/>
    </source>
</evidence>
<evidence type="ECO:0000313" key="3">
    <source>
        <dbReference type="Proteomes" id="UP000095300"/>
    </source>
</evidence>
<gene>
    <name evidence="2" type="primary">106081579</name>
</gene>
<feature type="compositionally biased region" description="Basic and acidic residues" evidence="1">
    <location>
        <begin position="361"/>
        <end position="370"/>
    </location>
</feature>
<feature type="compositionally biased region" description="Polar residues" evidence="1">
    <location>
        <begin position="495"/>
        <end position="506"/>
    </location>
</feature>
<feature type="compositionally biased region" description="Polar residues" evidence="1">
    <location>
        <begin position="436"/>
        <end position="463"/>
    </location>
</feature>
<feature type="compositionally biased region" description="Polar residues" evidence="1">
    <location>
        <begin position="631"/>
        <end position="667"/>
    </location>
</feature>
<sequence>MDKFYVKPKRSLKAGAAASSTLASSVVGAVSRKSAAEVYPATANARATGVGKFYSKIRHTIEDNLTPKISGKLYKGGKHSKSMTALSSLESSMGKYTLTSKCSDTLESKPTAKQGPSLTTCETSGSSISNYFTQKASGAYVDSDEDEAQLSLNLVKTSLEDEIFEELEKVAHDEHKLNAVLKTFDKIMFDYNDPLPQTKASDSGKDQELPVEMVVNKTNEGEAEARAIAADEGKQANTLSSMAKDPPEGSEINQFSEQLQAVESSQQTDCRHETEWRTANNRKLEKSSSSLSLTRRKCYQSPDSPCLRQMKHVFVQQQQRLRSKSVWELSNSTKIPILKAMPLQKRSKSFCYQSQNTEVVAKQEKPREMDAATAKTSLERRKTGPAAKKMMTRTSKYVNIKPSNDSKGLKSKQTATSIASNPLKVRQEPKSKTRSGDTQVMQPRRTNSNASLTAKTRAAASQSPPVPPRRSKTSDELLDKCLEKGQQILRKVESLKTQQRSPTTGNRKPVVRLKSNGGNKISKEATNTLRRKKLQQKLNYANEDKISPPSLESCRIIPPDFAEHIKRNAALLVNVVHLTNVTRSSITPKRQMSADSGIATNACNSLDFMPPKASAATPTEHESDDSDDSGHISNENMEVTINHQPSSASSTNSLSGIDQQASASNCPAKSMQLASDEPDSVMPRKPQRVCTTCRIAQVESVRLIRTHVEIYPNFTKEVTIRLH</sequence>
<name>A0A1I8PJY7_STOCA</name>
<dbReference type="AlphaFoldDB" id="A0A1I8PJY7"/>
<organism evidence="2 3">
    <name type="scientific">Stomoxys calcitrans</name>
    <name type="common">Stable fly</name>
    <name type="synonym">Conops calcitrans</name>
    <dbReference type="NCBI Taxonomy" id="35570"/>
    <lineage>
        <taxon>Eukaryota</taxon>
        <taxon>Metazoa</taxon>
        <taxon>Ecdysozoa</taxon>
        <taxon>Arthropoda</taxon>
        <taxon>Hexapoda</taxon>
        <taxon>Insecta</taxon>
        <taxon>Pterygota</taxon>
        <taxon>Neoptera</taxon>
        <taxon>Endopterygota</taxon>
        <taxon>Diptera</taxon>
        <taxon>Brachycera</taxon>
        <taxon>Muscomorpha</taxon>
        <taxon>Muscoidea</taxon>
        <taxon>Muscidae</taxon>
        <taxon>Stomoxys</taxon>
    </lineage>
</organism>
<dbReference type="Proteomes" id="UP000095300">
    <property type="component" value="Unassembled WGS sequence"/>
</dbReference>
<keyword evidence="3" id="KW-1185">Reference proteome</keyword>
<dbReference type="OrthoDB" id="8044190at2759"/>
<feature type="compositionally biased region" description="Polar residues" evidence="1">
    <location>
        <begin position="392"/>
        <end position="420"/>
    </location>
</feature>
<dbReference type="KEGG" id="scac:106081579"/>
<feature type="compositionally biased region" description="Basic and acidic residues" evidence="1">
    <location>
        <begin position="425"/>
        <end position="435"/>
    </location>
</feature>